<name>A0A0S4IYX1_BODSA</name>
<feature type="region of interest" description="Disordered" evidence="2">
    <location>
        <begin position="187"/>
        <end position="215"/>
    </location>
</feature>
<keyword evidence="4" id="KW-1185">Reference proteome</keyword>
<feature type="compositionally biased region" description="Polar residues" evidence="2">
    <location>
        <begin position="194"/>
        <end position="215"/>
    </location>
</feature>
<feature type="region of interest" description="Disordered" evidence="2">
    <location>
        <begin position="488"/>
        <end position="517"/>
    </location>
</feature>
<evidence type="ECO:0000313" key="3">
    <source>
        <dbReference type="EMBL" id="CUG24387.1"/>
    </source>
</evidence>
<protein>
    <submittedName>
        <fullName evidence="3">Uncharacterized protein</fullName>
    </submittedName>
</protein>
<dbReference type="AlphaFoldDB" id="A0A0S4IYX1"/>
<keyword evidence="1" id="KW-0175">Coiled coil</keyword>
<dbReference type="SUPFAM" id="SSF47661">
    <property type="entry name" value="t-snare proteins"/>
    <property type="match status" value="1"/>
</dbReference>
<dbReference type="GO" id="GO:0016020">
    <property type="term" value="C:membrane"/>
    <property type="evidence" value="ECO:0007669"/>
    <property type="project" value="InterPro"/>
</dbReference>
<feature type="region of interest" description="Disordered" evidence="2">
    <location>
        <begin position="690"/>
        <end position="782"/>
    </location>
</feature>
<gene>
    <name evidence="3" type="ORF">BSAL_76305</name>
</gene>
<feature type="compositionally biased region" description="Polar residues" evidence="2">
    <location>
        <begin position="504"/>
        <end position="517"/>
    </location>
</feature>
<evidence type="ECO:0000313" key="4">
    <source>
        <dbReference type="Proteomes" id="UP000051952"/>
    </source>
</evidence>
<dbReference type="InterPro" id="IPR010989">
    <property type="entry name" value="SNARE"/>
</dbReference>
<feature type="coiled-coil region" evidence="1">
    <location>
        <begin position="100"/>
        <end position="127"/>
    </location>
</feature>
<feature type="compositionally biased region" description="Low complexity" evidence="2">
    <location>
        <begin position="768"/>
        <end position="782"/>
    </location>
</feature>
<sequence length="782" mass="85524">MAHAQTTEALRLREERCAELSERIVSLERGHEQQLHSMRGSFEDSVLGLQRNLEAFQRTATLAHNSENSDQERRLVDKLSTAHEELLRMTQENGELYVNLSVQKHELINLRSDLAALRQEHSGLVDEHSQLRDVFETVKEQRDAFRAASIHLSAAPTPSVEVRAHRNNNAGGGGGLFSQFSPIVHREASDDVSPKTSDTPVRNVSSNDNQQHQNNTSAQLLDVITATLQQHEARVLHEVDRIRQIAEARPTHAEGAAPSADDSVTSSLNALLMGPVGTTAPLPEAAEPSAHEVLRFALQTLNTVVSVLGVALPVNERLLSDTVVGESSVSNLFTHVAHLSRAVIHAAINEQRRMSALESGTSSSVDSLVTAFTSLTSDHSAQVLQSYQSWVGDSLTAVKDQVKDLCALLRSEQCIHAEKESQASRFFAQHFAPLRDSLVAFAQRHRAIAEEKDSALLMVAAYEEASKKQQDADHHKSLEPLHPVKQLAAASTQVTPEPTPQAHAATQTVQDASTETMPESVVVEHRSATPPTIQVAAIMMATTATNTDDVLPQPTASQKEDDAEYAAFLSKAHRILEEHQALSLEVDAVRASEEKAHASAQEWQRTSTELETMLDNECTLVSDLRGALTSLKSNMSDVQRYYAVQLALLSDQLHNVCQRCMKEEKRNATLHERCAAKEKRIGELIALTKVSSPPMRHSDTQSFHTTGRAHSSSVGQSNIRAPSSFLTSPSSQHGANSASSPVTRPIYFKQQRASSQSGHMRSLSRDWSPSGLSPSPVPGVLQ</sequence>
<dbReference type="VEuPathDB" id="TriTrypDB:BSAL_76305"/>
<evidence type="ECO:0000256" key="2">
    <source>
        <dbReference type="SAM" id="MobiDB-lite"/>
    </source>
</evidence>
<proteinExistence type="predicted"/>
<feature type="compositionally biased region" description="Polar residues" evidence="2">
    <location>
        <begin position="700"/>
        <end position="742"/>
    </location>
</feature>
<dbReference type="Proteomes" id="UP000051952">
    <property type="component" value="Unassembled WGS sequence"/>
</dbReference>
<organism evidence="3 4">
    <name type="scientific">Bodo saltans</name>
    <name type="common">Flagellated protozoan</name>
    <dbReference type="NCBI Taxonomy" id="75058"/>
    <lineage>
        <taxon>Eukaryota</taxon>
        <taxon>Discoba</taxon>
        <taxon>Euglenozoa</taxon>
        <taxon>Kinetoplastea</taxon>
        <taxon>Metakinetoplastina</taxon>
        <taxon>Eubodonida</taxon>
        <taxon>Bodonidae</taxon>
        <taxon>Bodo</taxon>
    </lineage>
</organism>
<dbReference type="GO" id="GO:0016192">
    <property type="term" value="P:vesicle-mediated transport"/>
    <property type="evidence" value="ECO:0007669"/>
    <property type="project" value="InterPro"/>
</dbReference>
<evidence type="ECO:0000256" key="1">
    <source>
        <dbReference type="SAM" id="Coils"/>
    </source>
</evidence>
<reference evidence="4" key="1">
    <citation type="submission" date="2015-09" db="EMBL/GenBank/DDBJ databases">
        <authorList>
            <consortium name="Pathogen Informatics"/>
        </authorList>
    </citation>
    <scope>NUCLEOTIDE SEQUENCE [LARGE SCALE GENOMIC DNA]</scope>
    <source>
        <strain evidence="4">Lake Konstanz</strain>
    </source>
</reference>
<dbReference type="EMBL" id="CYKH01000714">
    <property type="protein sequence ID" value="CUG24387.1"/>
    <property type="molecule type" value="Genomic_DNA"/>
</dbReference>
<accession>A0A0S4IYX1</accession>